<reference evidence="3 4" key="1">
    <citation type="journal article" date="2015" name="Genome Biol. Evol.">
        <title>Phylogenomic analyses indicate that early fungi evolved digesting cell walls of algal ancestors of land plants.</title>
        <authorList>
            <person name="Chang Y."/>
            <person name="Wang S."/>
            <person name="Sekimoto S."/>
            <person name="Aerts A.L."/>
            <person name="Choi C."/>
            <person name="Clum A."/>
            <person name="LaButti K.M."/>
            <person name="Lindquist E.A."/>
            <person name="Yee Ngan C."/>
            <person name="Ohm R.A."/>
            <person name="Salamov A.A."/>
            <person name="Grigoriev I.V."/>
            <person name="Spatafora J.W."/>
            <person name="Berbee M.L."/>
        </authorList>
    </citation>
    <scope>NUCLEOTIDE SEQUENCE [LARGE SCALE GENOMIC DNA]</scope>
    <source>
        <strain evidence="3 4">JEL478</strain>
    </source>
</reference>
<feature type="transmembrane region" description="Helical" evidence="2">
    <location>
        <begin position="50"/>
        <end position="71"/>
    </location>
</feature>
<keyword evidence="2" id="KW-0472">Membrane</keyword>
<dbReference type="EMBL" id="KQ965869">
    <property type="protein sequence ID" value="KXS09366.1"/>
    <property type="molecule type" value="Genomic_DNA"/>
</dbReference>
<sequence>MATATRRNPYAYGGNPSAGATVPSYTQYSDQMPMPNNRSLRSRKDDKVEFYVNVAFFVFIIALVAGAWFLIRVME</sequence>
<keyword evidence="2" id="KW-0812">Transmembrane</keyword>
<gene>
    <name evidence="3" type="ORF">M427DRAFT_64260</name>
</gene>
<accession>A0A138ZXY9</accession>
<evidence type="ECO:0000256" key="2">
    <source>
        <dbReference type="SAM" id="Phobius"/>
    </source>
</evidence>
<evidence type="ECO:0000256" key="1">
    <source>
        <dbReference type="SAM" id="MobiDB-lite"/>
    </source>
</evidence>
<feature type="region of interest" description="Disordered" evidence="1">
    <location>
        <begin position="1"/>
        <end position="21"/>
    </location>
</feature>
<organism evidence="3 4">
    <name type="scientific">Gonapodya prolifera (strain JEL478)</name>
    <name type="common">Monoblepharis prolifera</name>
    <dbReference type="NCBI Taxonomy" id="1344416"/>
    <lineage>
        <taxon>Eukaryota</taxon>
        <taxon>Fungi</taxon>
        <taxon>Fungi incertae sedis</taxon>
        <taxon>Chytridiomycota</taxon>
        <taxon>Chytridiomycota incertae sedis</taxon>
        <taxon>Monoblepharidomycetes</taxon>
        <taxon>Monoblepharidales</taxon>
        <taxon>Gonapodyaceae</taxon>
        <taxon>Gonapodya</taxon>
    </lineage>
</organism>
<proteinExistence type="predicted"/>
<evidence type="ECO:0000313" key="4">
    <source>
        <dbReference type="Proteomes" id="UP000070544"/>
    </source>
</evidence>
<name>A0A138ZXY9_GONPJ</name>
<evidence type="ECO:0000313" key="3">
    <source>
        <dbReference type="EMBL" id="KXS09366.1"/>
    </source>
</evidence>
<protein>
    <recommendedName>
        <fullName evidence="5">Transmembrane protein</fullName>
    </recommendedName>
</protein>
<dbReference type="AlphaFoldDB" id="A0A138ZXY9"/>
<keyword evidence="2" id="KW-1133">Transmembrane helix</keyword>
<evidence type="ECO:0008006" key="5">
    <source>
        <dbReference type="Google" id="ProtNLM"/>
    </source>
</evidence>
<dbReference type="Proteomes" id="UP000070544">
    <property type="component" value="Unassembled WGS sequence"/>
</dbReference>
<keyword evidence="4" id="KW-1185">Reference proteome</keyword>